<dbReference type="Proteomes" id="UP000777303">
    <property type="component" value="Unassembled WGS sequence"/>
</dbReference>
<dbReference type="InterPro" id="IPR008532">
    <property type="entry name" value="NFACT_RNA-bd"/>
</dbReference>
<evidence type="ECO:0000256" key="2">
    <source>
        <dbReference type="ARBA" id="ARBA00022730"/>
    </source>
</evidence>
<dbReference type="GO" id="GO:0072344">
    <property type="term" value="P:rescue of stalled ribosome"/>
    <property type="evidence" value="ECO:0007669"/>
    <property type="project" value="UniProtKB-UniRule"/>
</dbReference>
<dbReference type="AlphaFoldDB" id="A0A948TKM9"/>
<evidence type="ECO:0000313" key="7">
    <source>
        <dbReference type="EMBL" id="MBU3852022.1"/>
    </source>
</evidence>
<accession>A0A948TKM9</accession>
<evidence type="ECO:0000259" key="6">
    <source>
        <dbReference type="Pfam" id="PF05670"/>
    </source>
</evidence>
<dbReference type="GO" id="GO:0043023">
    <property type="term" value="F:ribosomal large subunit binding"/>
    <property type="evidence" value="ECO:0007669"/>
    <property type="project" value="UniProtKB-UniRule"/>
</dbReference>
<organism evidence="7 8">
    <name type="scientific">Candidatus Paralactobacillus gallistercoris</name>
    <dbReference type="NCBI Taxonomy" id="2838724"/>
    <lineage>
        <taxon>Bacteria</taxon>
        <taxon>Bacillati</taxon>
        <taxon>Bacillota</taxon>
        <taxon>Bacilli</taxon>
        <taxon>Lactobacillales</taxon>
        <taxon>Lactobacillaceae</taxon>
        <taxon>Lactobacillus</taxon>
    </lineage>
</organism>
<comment type="function">
    <text evidence="5">Key component of the ribosome quality control system (RQC), a ribosome-associated complex that mediates the extraction of incompletely synthesized nascent chains from stalled ribosomes and their subsequent degradation. RqcH recruits Ala-charged tRNA, and with RqcP directs the elongation of stalled nascent chains on 50S ribosomal subunits, leading to non-templated C-terminal alanine extensions (Ala tail). The Ala tail promotes nascent chain degradation. May add between 1 and at least 8 Ala residues. Binds to stalled 50S ribosomal subunits.</text>
</comment>
<dbReference type="EMBL" id="JAHLFS010000059">
    <property type="protein sequence ID" value="MBU3852022.1"/>
    <property type="molecule type" value="Genomic_DNA"/>
</dbReference>
<dbReference type="Pfam" id="PF05670">
    <property type="entry name" value="NFACT-R_1"/>
    <property type="match status" value="1"/>
</dbReference>
<dbReference type="GO" id="GO:0019843">
    <property type="term" value="F:rRNA binding"/>
    <property type="evidence" value="ECO:0007669"/>
    <property type="project" value="UniProtKB-UniRule"/>
</dbReference>
<reference evidence="7" key="2">
    <citation type="submission" date="2021-04" db="EMBL/GenBank/DDBJ databases">
        <authorList>
            <person name="Gilroy R."/>
        </authorList>
    </citation>
    <scope>NUCLEOTIDE SEQUENCE</scope>
    <source>
        <strain evidence="7">F6-6636</strain>
    </source>
</reference>
<dbReference type="GO" id="GO:0000049">
    <property type="term" value="F:tRNA binding"/>
    <property type="evidence" value="ECO:0007669"/>
    <property type="project" value="UniProtKB-UniRule"/>
</dbReference>
<evidence type="ECO:0000256" key="1">
    <source>
        <dbReference type="ARBA" id="ARBA00022555"/>
    </source>
</evidence>
<dbReference type="InterPro" id="IPR051608">
    <property type="entry name" value="RQC_Subunit_NEMF"/>
</dbReference>
<dbReference type="Gene3D" id="3.40.970.40">
    <property type="entry name" value="fibrinogen binding protein from staphylococcus aureus domain like"/>
    <property type="match status" value="1"/>
</dbReference>
<evidence type="ECO:0000256" key="4">
    <source>
        <dbReference type="ARBA" id="ARBA00022917"/>
    </source>
</evidence>
<gene>
    <name evidence="5" type="primary">rqcH</name>
    <name evidence="7" type="ORF">H9901_04920</name>
</gene>
<evidence type="ECO:0000256" key="3">
    <source>
        <dbReference type="ARBA" id="ARBA00022884"/>
    </source>
</evidence>
<name>A0A948TKM9_9LACO</name>
<sequence>MSFDGIFTHVMVQQLRQQLLNGRVMKIQQPYPNELIMTIRSQRHNYPLLLSAHPQYARVQITDIPYANPDVPTNFTMALRKYLAAATLRDIQQADNDRVIHLLFSTRDELGDQQDLAVIIEIMGRHSNIMLINTNTNKIIDLIRHVPADQNRYRLLMPGANYVTPPDQHLLNPFNDDGQALTTLTWDNDLTKLAKQLQHLYQGLGKDSALELVTRLSPVHDQSSQLQQVWRDFWHTVAQQPQPTITINDQGNTYFSPIPYISLNGQQETFTDASVMLDHFYIDKAERDRVKQQGAQLIHAIKTHLEKDYKKQTKLQHTLNETQKADDYRIRGEVLTTYLSQVKRGMTQITLPNFYDNEQPLTISLSNQLSPSKNAQRYFAKYQKLKNAIAYVNEQMRLNTAEINYLEGILTEIDLADPKDLSDIKTELEQEGYLRKPHKNKKKRQKISKPDVFYASDGTNITVGKNNLQNDRLTLKTARKDDIWLHAKNIPGSHVIISANKPSEKTLQEAAILAAYFSKSRLSATVPVDYVMVKRIHKPNGAKPGFVTYTGQHTLYVTPQKDIVEKLRHKPTI</sequence>
<dbReference type="InterPro" id="IPR043682">
    <property type="entry name" value="RqcH_bacterial"/>
</dbReference>
<evidence type="ECO:0000313" key="8">
    <source>
        <dbReference type="Proteomes" id="UP000777303"/>
    </source>
</evidence>
<dbReference type="Pfam" id="PF05833">
    <property type="entry name" value="NFACT_N"/>
    <property type="match status" value="1"/>
</dbReference>
<dbReference type="PANTHER" id="PTHR15239">
    <property type="entry name" value="NUCLEAR EXPORT MEDIATOR FACTOR NEMF"/>
    <property type="match status" value="1"/>
</dbReference>
<protein>
    <recommendedName>
        <fullName evidence="5">Rqc2 homolog RqcH</fullName>
        <shortName evidence="5">RqcH</shortName>
    </recommendedName>
</protein>
<comment type="similarity">
    <text evidence="5">Belongs to the NEMF family.</text>
</comment>
<dbReference type="HAMAP" id="MF_00844_B">
    <property type="entry name" value="RqcH_B"/>
    <property type="match status" value="1"/>
</dbReference>
<feature type="domain" description="NFACT RNA-binding" evidence="6">
    <location>
        <begin position="452"/>
        <end position="541"/>
    </location>
</feature>
<dbReference type="PANTHER" id="PTHR15239:SF6">
    <property type="entry name" value="RIBOSOME QUALITY CONTROL COMPLEX SUBUNIT NEMF"/>
    <property type="match status" value="1"/>
</dbReference>
<reference evidence="7" key="1">
    <citation type="journal article" date="2021" name="PeerJ">
        <title>Extensive microbial diversity within the chicken gut microbiome revealed by metagenomics and culture.</title>
        <authorList>
            <person name="Gilroy R."/>
            <person name="Ravi A."/>
            <person name="Getino M."/>
            <person name="Pursley I."/>
            <person name="Horton D.L."/>
            <person name="Alikhan N.F."/>
            <person name="Baker D."/>
            <person name="Gharbi K."/>
            <person name="Hall N."/>
            <person name="Watson M."/>
            <person name="Adriaenssens E.M."/>
            <person name="Foster-Nyarko E."/>
            <person name="Jarju S."/>
            <person name="Secka A."/>
            <person name="Antonio M."/>
            <person name="Oren A."/>
            <person name="Chaudhuri R.R."/>
            <person name="La Ragione R."/>
            <person name="Hildebrand F."/>
            <person name="Pallen M.J."/>
        </authorList>
    </citation>
    <scope>NUCLEOTIDE SEQUENCE</scope>
    <source>
        <strain evidence="7">F6-6636</strain>
    </source>
</reference>
<comment type="subunit">
    <text evidence="5">Associates with stalled 50S ribosomal subunits. Binds to RqcP.</text>
</comment>
<comment type="caution">
    <text evidence="7">The sequence shown here is derived from an EMBL/GenBank/DDBJ whole genome shotgun (WGS) entry which is preliminary data.</text>
</comment>
<dbReference type="GO" id="GO:1990112">
    <property type="term" value="C:RQC complex"/>
    <property type="evidence" value="ECO:0007669"/>
    <property type="project" value="TreeGrafter"/>
</dbReference>
<evidence type="ECO:0000256" key="5">
    <source>
        <dbReference type="HAMAP-Rule" id="MF_00844"/>
    </source>
</evidence>
<keyword evidence="3 5" id="KW-0694">RNA-binding</keyword>
<keyword evidence="2 5" id="KW-0699">rRNA-binding</keyword>
<keyword evidence="4 5" id="KW-0648">Protein biosynthesis</keyword>
<dbReference type="FunFam" id="2.30.310.10:FF:000004">
    <property type="entry name" value="Fibronectin-binding protein A"/>
    <property type="match status" value="1"/>
</dbReference>
<dbReference type="Gene3D" id="2.30.310.10">
    <property type="entry name" value="ibrinogen binding protein from staphylococcus aureus domain"/>
    <property type="match status" value="1"/>
</dbReference>
<proteinExistence type="inferred from homology"/>
<keyword evidence="1 5" id="KW-0820">tRNA-binding</keyword>